<dbReference type="RefSeq" id="WP_278156584.1">
    <property type="nucleotide sequence ID" value="NZ_CP121252.1"/>
</dbReference>
<dbReference type="InterPro" id="IPR049734">
    <property type="entry name" value="NudC-like_C"/>
</dbReference>
<keyword evidence="6 11" id="KW-0378">Hydrolase</keyword>
<keyword evidence="12" id="KW-1185">Reference proteome</keyword>
<evidence type="ECO:0000256" key="7">
    <source>
        <dbReference type="ARBA" id="ARBA00022842"/>
    </source>
</evidence>
<dbReference type="Gene3D" id="3.90.79.10">
    <property type="entry name" value="Nucleoside Triphosphate Pyrophosphohydrolase"/>
    <property type="match status" value="1"/>
</dbReference>
<dbReference type="InterPro" id="IPR015376">
    <property type="entry name" value="Znr_NADH_PPase"/>
</dbReference>
<dbReference type="PANTHER" id="PTHR42904:SF6">
    <property type="entry name" value="NAD-CAPPED RNA HYDROLASE NUDT12"/>
    <property type="match status" value="1"/>
</dbReference>
<dbReference type="InterPro" id="IPR020084">
    <property type="entry name" value="NUDIX_hydrolase_CS"/>
</dbReference>
<evidence type="ECO:0000256" key="4">
    <source>
        <dbReference type="ARBA" id="ARBA00012381"/>
    </source>
</evidence>
<feature type="domain" description="Nudix hydrolase" evidence="10">
    <location>
        <begin position="194"/>
        <end position="323"/>
    </location>
</feature>
<dbReference type="Pfam" id="PF09297">
    <property type="entry name" value="Zn_ribbon_NUD"/>
    <property type="match status" value="1"/>
</dbReference>
<keyword evidence="7" id="KW-0460">Magnesium</keyword>
<accession>A0ABY8H4S8</accession>
<gene>
    <name evidence="11" type="primary">nudC</name>
    <name evidence="11" type="ORF">P8192_09650</name>
</gene>
<evidence type="ECO:0000259" key="10">
    <source>
        <dbReference type="PROSITE" id="PS51462"/>
    </source>
</evidence>
<dbReference type="CDD" id="cd03429">
    <property type="entry name" value="NUDIX_NADH_pyrophosphatase_Nudt13"/>
    <property type="match status" value="1"/>
</dbReference>
<organism evidence="11 12">
    <name type="scientific">Citricoccus muralis</name>
    <dbReference type="NCBI Taxonomy" id="169134"/>
    <lineage>
        <taxon>Bacteria</taxon>
        <taxon>Bacillati</taxon>
        <taxon>Actinomycetota</taxon>
        <taxon>Actinomycetes</taxon>
        <taxon>Micrococcales</taxon>
        <taxon>Micrococcaceae</taxon>
        <taxon>Citricoccus</taxon>
    </lineage>
</organism>
<dbReference type="Gene3D" id="3.90.79.20">
    <property type="match status" value="1"/>
</dbReference>
<dbReference type="InterPro" id="IPR050241">
    <property type="entry name" value="NAD-cap_RNA_hydrolase_NudC"/>
</dbReference>
<comment type="cofactor">
    <cofactor evidence="1">
        <name>Mg(2+)</name>
        <dbReference type="ChEBI" id="CHEBI:18420"/>
    </cofactor>
</comment>
<comment type="similarity">
    <text evidence="3">Belongs to the Nudix hydrolase family. NudC subfamily.</text>
</comment>
<dbReference type="GO" id="GO:0016787">
    <property type="term" value="F:hydrolase activity"/>
    <property type="evidence" value="ECO:0007669"/>
    <property type="project" value="UniProtKB-KW"/>
</dbReference>
<dbReference type="InterPro" id="IPR000086">
    <property type="entry name" value="NUDIX_hydrolase_dom"/>
</dbReference>
<dbReference type="EC" id="3.6.1.22" evidence="4"/>
<dbReference type="PANTHER" id="PTHR42904">
    <property type="entry name" value="NUDIX HYDROLASE, NUDC SUBFAMILY"/>
    <property type="match status" value="1"/>
</dbReference>
<evidence type="ECO:0000256" key="2">
    <source>
        <dbReference type="ARBA" id="ARBA00001947"/>
    </source>
</evidence>
<keyword evidence="5" id="KW-0479">Metal-binding</keyword>
<reference evidence="11 12" key="1">
    <citation type="submission" date="2023-04" db="EMBL/GenBank/DDBJ databases">
        <title>Funneling lignin-derived compounds into biodiesel using alkali-halophilic Citricoccus sp. P2.</title>
        <authorList>
            <person name="Luo C.-B."/>
        </authorList>
    </citation>
    <scope>NUCLEOTIDE SEQUENCE [LARGE SCALE GENOMIC DNA]</scope>
    <source>
        <strain evidence="11 12">P2</strain>
    </source>
</reference>
<evidence type="ECO:0000256" key="5">
    <source>
        <dbReference type="ARBA" id="ARBA00022723"/>
    </source>
</evidence>
<dbReference type="EMBL" id="CP121252">
    <property type="protein sequence ID" value="WFP15662.1"/>
    <property type="molecule type" value="Genomic_DNA"/>
</dbReference>
<comment type="cofactor">
    <cofactor evidence="2">
        <name>Zn(2+)</name>
        <dbReference type="ChEBI" id="CHEBI:29105"/>
    </cofactor>
</comment>
<dbReference type="InterPro" id="IPR015797">
    <property type="entry name" value="NUDIX_hydrolase-like_dom_sf"/>
</dbReference>
<dbReference type="NCBIfam" id="NF001299">
    <property type="entry name" value="PRK00241.1"/>
    <property type="match status" value="1"/>
</dbReference>
<evidence type="ECO:0000313" key="11">
    <source>
        <dbReference type="EMBL" id="WFP15662.1"/>
    </source>
</evidence>
<sequence length="340" mass="37333">MTTHRTESFPPLGRLPLAREDVDRGCEVRAQESWLPSIWSRPETRVLWLHGGLAPVYNGQLVLCPVPDDDLAPADRHETSVYLGRSLEHRNGSTGGNSAAELVLLIADSSGPAPILDRPEVAGTPIDAEKITWVGVRDVAAALSSRDAGIFVEAVAVANWHARNGFCPRCGAATRITTSGWVRVCPQDNSEHFPRTDPAIIVAITDPDDRILLGNNAQWGPTRFSTLAGFVEPGESLEAAVKREIYEESHLRVHSPRYLGSQPWPFPQSLMLGFTARTDAPEEAVSDGEEVLTVRWFTRDELREQVERGDVMIPGASSIARALLEHWYGGSLPEPRTLQN</sequence>
<dbReference type="SUPFAM" id="SSF55811">
    <property type="entry name" value="Nudix"/>
    <property type="match status" value="1"/>
</dbReference>
<evidence type="ECO:0000313" key="12">
    <source>
        <dbReference type="Proteomes" id="UP001219037"/>
    </source>
</evidence>
<keyword evidence="8" id="KW-0520">NAD</keyword>
<proteinExistence type="inferred from homology"/>
<dbReference type="PROSITE" id="PS51462">
    <property type="entry name" value="NUDIX"/>
    <property type="match status" value="1"/>
</dbReference>
<name>A0ABY8H4S8_9MICC</name>
<evidence type="ECO:0000256" key="8">
    <source>
        <dbReference type="ARBA" id="ARBA00023027"/>
    </source>
</evidence>
<evidence type="ECO:0000256" key="6">
    <source>
        <dbReference type="ARBA" id="ARBA00022801"/>
    </source>
</evidence>
<protein>
    <recommendedName>
        <fullName evidence="4">NAD(+) diphosphatase</fullName>
        <ecNumber evidence="4">3.6.1.22</ecNumber>
    </recommendedName>
</protein>
<dbReference type="PROSITE" id="PS00893">
    <property type="entry name" value="NUDIX_BOX"/>
    <property type="match status" value="1"/>
</dbReference>
<evidence type="ECO:0000256" key="1">
    <source>
        <dbReference type="ARBA" id="ARBA00001946"/>
    </source>
</evidence>
<evidence type="ECO:0000256" key="3">
    <source>
        <dbReference type="ARBA" id="ARBA00009595"/>
    </source>
</evidence>
<dbReference type="Pfam" id="PF00293">
    <property type="entry name" value="NUDIX"/>
    <property type="match status" value="1"/>
</dbReference>
<dbReference type="Proteomes" id="UP001219037">
    <property type="component" value="Chromosome"/>
</dbReference>
<comment type="catalytic activity">
    <reaction evidence="9">
        <text>a 5'-end NAD(+)-phospho-ribonucleoside in mRNA + H2O = a 5'-end phospho-adenosine-phospho-ribonucleoside in mRNA + beta-nicotinamide D-ribonucleotide + 2 H(+)</text>
        <dbReference type="Rhea" id="RHEA:60876"/>
        <dbReference type="Rhea" id="RHEA-COMP:15698"/>
        <dbReference type="Rhea" id="RHEA-COMP:15719"/>
        <dbReference type="ChEBI" id="CHEBI:14649"/>
        <dbReference type="ChEBI" id="CHEBI:15377"/>
        <dbReference type="ChEBI" id="CHEBI:15378"/>
        <dbReference type="ChEBI" id="CHEBI:144029"/>
        <dbReference type="ChEBI" id="CHEBI:144051"/>
    </reaction>
    <physiologicalReaction direction="left-to-right" evidence="9">
        <dbReference type="Rhea" id="RHEA:60877"/>
    </physiologicalReaction>
</comment>
<evidence type="ECO:0000256" key="9">
    <source>
        <dbReference type="ARBA" id="ARBA00023679"/>
    </source>
</evidence>